<feature type="region of interest" description="Disordered" evidence="1">
    <location>
        <begin position="391"/>
        <end position="423"/>
    </location>
</feature>
<evidence type="ECO:0000256" key="1">
    <source>
        <dbReference type="SAM" id="MobiDB-lite"/>
    </source>
</evidence>
<feature type="compositionally biased region" description="Basic residues" evidence="1">
    <location>
        <begin position="72"/>
        <end position="82"/>
    </location>
</feature>
<feature type="compositionally biased region" description="Pro residues" evidence="1">
    <location>
        <begin position="57"/>
        <end position="67"/>
    </location>
</feature>
<dbReference type="EMBL" id="BAAATR010000026">
    <property type="protein sequence ID" value="GAA2260946.1"/>
    <property type="molecule type" value="Genomic_DNA"/>
</dbReference>
<dbReference type="RefSeq" id="WP_344638863.1">
    <property type="nucleotide sequence ID" value="NZ_BAAATR010000026.1"/>
</dbReference>
<dbReference type="Proteomes" id="UP001500305">
    <property type="component" value="Unassembled WGS sequence"/>
</dbReference>
<keyword evidence="3" id="KW-1185">Reference proteome</keyword>
<proteinExistence type="predicted"/>
<reference evidence="3" key="1">
    <citation type="journal article" date="2019" name="Int. J. Syst. Evol. Microbiol.">
        <title>The Global Catalogue of Microorganisms (GCM) 10K type strain sequencing project: providing services to taxonomists for standard genome sequencing and annotation.</title>
        <authorList>
            <consortium name="The Broad Institute Genomics Platform"/>
            <consortium name="The Broad Institute Genome Sequencing Center for Infectious Disease"/>
            <person name="Wu L."/>
            <person name="Ma J."/>
        </authorList>
    </citation>
    <scope>NUCLEOTIDE SEQUENCE [LARGE SCALE GENOMIC DNA]</scope>
    <source>
        <strain evidence="3">JCM 7356</strain>
    </source>
</reference>
<feature type="region of interest" description="Disordered" evidence="1">
    <location>
        <begin position="226"/>
        <end position="251"/>
    </location>
</feature>
<feature type="region of interest" description="Disordered" evidence="1">
    <location>
        <begin position="42"/>
        <end position="89"/>
    </location>
</feature>
<feature type="region of interest" description="Disordered" evidence="1">
    <location>
        <begin position="296"/>
        <end position="319"/>
    </location>
</feature>
<sequence length="423" mass="45177">MPIAEDPEPHPTSDSPNGSGADDPFDRLVLDDEFVKAATIKERSGRSRVLAARWKRQPPPESQPWRPPTELRRRRFGRKRKTVSPWGVERRRSRDWQTPLFVVLAGALVVAGLNVDRLHGWYTSNVADGPTEAPETAVPTAAPPTLAPDTPTADHPWAGSPAAVWPSGADAIVLPQAQAVGVFDQDEVAAQLKTVKDFLVAANLDPKTLAGGTPQAALDLLGGKSREEAEDGLAHPGGTSDPSDWASRFNPRTAIPAGDVVKLQGRTSFEADGKDGMVVHTDYTFVYAVLPGPDAGKLTPSPSQDPAPSGLAAGATPGAEPAVWTGAVSGSTEVTREIVRRVIDFRFYDPAKYDVEPGKLNFSHTNSYFGNSLCGVHDGWLEPDFPVVTSDGTEPRDGGTMDPYNRSKPLPDGTGKCGTVTRT</sequence>
<gene>
    <name evidence="2" type="ORF">GCM10010430_51340</name>
</gene>
<accession>A0ABP5RG08</accession>
<comment type="caution">
    <text evidence="2">The sequence shown here is derived from an EMBL/GenBank/DDBJ whole genome shotgun (WGS) entry which is preliminary data.</text>
</comment>
<evidence type="ECO:0000313" key="2">
    <source>
        <dbReference type="EMBL" id="GAA2260946.1"/>
    </source>
</evidence>
<evidence type="ECO:0000313" key="3">
    <source>
        <dbReference type="Proteomes" id="UP001500305"/>
    </source>
</evidence>
<feature type="region of interest" description="Disordered" evidence="1">
    <location>
        <begin position="1"/>
        <end position="26"/>
    </location>
</feature>
<protein>
    <submittedName>
        <fullName evidence="2">Uncharacterized protein</fullName>
    </submittedName>
</protein>
<feature type="region of interest" description="Disordered" evidence="1">
    <location>
        <begin position="129"/>
        <end position="162"/>
    </location>
</feature>
<organism evidence="2 3">
    <name type="scientific">Kitasatospora cystarginea</name>
    <dbReference type="NCBI Taxonomy" id="58350"/>
    <lineage>
        <taxon>Bacteria</taxon>
        <taxon>Bacillati</taxon>
        <taxon>Actinomycetota</taxon>
        <taxon>Actinomycetes</taxon>
        <taxon>Kitasatosporales</taxon>
        <taxon>Streptomycetaceae</taxon>
        <taxon>Kitasatospora</taxon>
    </lineage>
</organism>
<name>A0ABP5RG08_9ACTN</name>
<feature type="compositionally biased region" description="Low complexity" evidence="1">
    <location>
        <begin position="130"/>
        <end position="140"/>
    </location>
</feature>
<feature type="compositionally biased region" description="Low complexity" evidence="1">
    <location>
        <begin position="147"/>
        <end position="156"/>
    </location>
</feature>